<feature type="region of interest" description="Disordered" evidence="9">
    <location>
        <begin position="178"/>
        <end position="235"/>
    </location>
</feature>
<evidence type="ECO:0000256" key="8">
    <source>
        <dbReference type="ARBA" id="ARBA00037801"/>
    </source>
</evidence>
<evidence type="ECO:0000256" key="1">
    <source>
        <dbReference type="ARBA" id="ARBA00009063"/>
    </source>
</evidence>
<reference evidence="12 13" key="1">
    <citation type="journal article" date="2016" name="DNA Res.">
        <title>The draft genome of MD-2 pineapple using hybrid error correction of long reads.</title>
        <authorList>
            <person name="Redwan R.M."/>
            <person name="Saidin A."/>
            <person name="Kumar S.V."/>
        </authorList>
    </citation>
    <scope>NUCLEOTIDE SEQUENCE [LARGE SCALE GENOMIC DNA]</scope>
    <source>
        <strain evidence="13">cv. MD2</strain>
        <tissue evidence="12">Leaf</tissue>
    </source>
</reference>
<dbReference type="Pfam" id="PF09177">
    <property type="entry name" value="STX6_10_61_N"/>
    <property type="match status" value="1"/>
</dbReference>
<organism evidence="12 13">
    <name type="scientific">Ananas comosus</name>
    <name type="common">Pineapple</name>
    <name type="synonym">Ananas ananas</name>
    <dbReference type="NCBI Taxonomy" id="4615"/>
    <lineage>
        <taxon>Eukaryota</taxon>
        <taxon>Viridiplantae</taxon>
        <taxon>Streptophyta</taxon>
        <taxon>Embryophyta</taxon>
        <taxon>Tracheophyta</taxon>
        <taxon>Spermatophyta</taxon>
        <taxon>Magnoliopsida</taxon>
        <taxon>Liliopsida</taxon>
        <taxon>Poales</taxon>
        <taxon>Bromeliaceae</taxon>
        <taxon>Bromelioideae</taxon>
        <taxon>Ananas</taxon>
    </lineage>
</organism>
<feature type="compositionally biased region" description="Basic and acidic residues" evidence="9">
    <location>
        <begin position="224"/>
        <end position="233"/>
    </location>
</feature>
<feature type="compositionally biased region" description="Low complexity" evidence="9">
    <location>
        <begin position="181"/>
        <end position="190"/>
    </location>
</feature>
<evidence type="ECO:0000259" key="11">
    <source>
        <dbReference type="Pfam" id="PF09177"/>
    </source>
</evidence>
<feature type="transmembrane region" description="Helical" evidence="10">
    <location>
        <begin position="335"/>
        <end position="355"/>
    </location>
</feature>
<evidence type="ECO:0000256" key="9">
    <source>
        <dbReference type="SAM" id="MobiDB-lite"/>
    </source>
</evidence>
<sequence>MATCFDRWEKDPFFSAAEEVQESADRMESVYRRWIQERRGATKPSGGAEFASAELQRELHTVLGTAKWQLEELERAVRSNDEDLSVGEDARARHEQFAEAIGSRITMVENSLKESNLKHGEKGLSWVRLDKGERDELALFLSGSSPQWRKELIIPSVGQLEVGNCMVKVNKEALIDCSKNSSESTESSSSEIRDNRTRGHRRVASASADIGSWKISIPSEGEDTSERSSDDRPNLPLPKILSLSGLAGNGQSKFRLKWYRNGFRKWKGSHQHDEEESIPLQDHQLKQGVNACYERSKSCLSTCGEETYNKQIYGWLGALHRQLQRSQYQIQYCRPIQIILLAILSVLLVGVYVTFCSHDCVQCKLVIIYFDVYWIVKLASVAADKSIYYSITVAFAAY</sequence>
<evidence type="ECO:0000313" key="13">
    <source>
        <dbReference type="Proteomes" id="UP000092600"/>
    </source>
</evidence>
<evidence type="ECO:0000256" key="7">
    <source>
        <dbReference type="ARBA" id="ARBA00023136"/>
    </source>
</evidence>
<name>A0A199VHM7_ANACO</name>
<evidence type="ECO:0000256" key="4">
    <source>
        <dbReference type="ARBA" id="ARBA00022927"/>
    </source>
</evidence>
<dbReference type="GO" id="GO:0015031">
    <property type="term" value="P:protein transport"/>
    <property type="evidence" value="ECO:0007669"/>
    <property type="project" value="UniProtKB-KW"/>
</dbReference>
<dbReference type="InterPro" id="IPR015260">
    <property type="entry name" value="Syntaxin-6/10/61_N"/>
</dbReference>
<evidence type="ECO:0000256" key="5">
    <source>
        <dbReference type="ARBA" id="ARBA00022989"/>
    </source>
</evidence>
<dbReference type="PANTHER" id="PTHR34949:SF6">
    <property type="entry name" value="EXPRESSED PROTEIN"/>
    <property type="match status" value="1"/>
</dbReference>
<keyword evidence="6" id="KW-0333">Golgi apparatus</keyword>
<dbReference type="GO" id="GO:0048193">
    <property type="term" value="P:Golgi vesicle transport"/>
    <property type="evidence" value="ECO:0007669"/>
    <property type="project" value="InterPro"/>
</dbReference>
<evidence type="ECO:0000313" key="12">
    <source>
        <dbReference type="EMBL" id="OAY76513.1"/>
    </source>
</evidence>
<dbReference type="GO" id="GO:0005794">
    <property type="term" value="C:Golgi apparatus"/>
    <property type="evidence" value="ECO:0007669"/>
    <property type="project" value="UniProtKB-SubCell"/>
</dbReference>
<accession>A0A199VHM7</accession>
<evidence type="ECO:0000256" key="2">
    <source>
        <dbReference type="ARBA" id="ARBA00022448"/>
    </source>
</evidence>
<keyword evidence="4" id="KW-0653">Protein transport</keyword>
<keyword evidence="5 10" id="KW-1133">Transmembrane helix</keyword>
<protein>
    <recommendedName>
        <fullName evidence="11">Syntaxin 6/10/61 N-terminal domain-containing protein</fullName>
    </recommendedName>
</protein>
<comment type="similarity">
    <text evidence="1">Belongs to the syntaxin family.</text>
</comment>
<evidence type="ECO:0000256" key="3">
    <source>
        <dbReference type="ARBA" id="ARBA00022692"/>
    </source>
</evidence>
<feature type="domain" description="Syntaxin 6/10/61 N-terminal" evidence="11">
    <location>
        <begin position="11"/>
        <end position="107"/>
    </location>
</feature>
<keyword evidence="3 10" id="KW-0812">Transmembrane</keyword>
<evidence type="ECO:0000256" key="6">
    <source>
        <dbReference type="ARBA" id="ARBA00023034"/>
    </source>
</evidence>
<dbReference type="EMBL" id="LSRQ01001777">
    <property type="protein sequence ID" value="OAY76513.1"/>
    <property type="molecule type" value="Genomic_DNA"/>
</dbReference>
<keyword evidence="7 10" id="KW-0472">Membrane</keyword>
<dbReference type="AlphaFoldDB" id="A0A199VHM7"/>
<evidence type="ECO:0000256" key="10">
    <source>
        <dbReference type="SAM" id="Phobius"/>
    </source>
</evidence>
<dbReference type="Proteomes" id="UP000092600">
    <property type="component" value="Unassembled WGS sequence"/>
</dbReference>
<comment type="caution">
    <text evidence="12">The sequence shown here is derived from an EMBL/GenBank/DDBJ whole genome shotgun (WGS) entry which is preliminary data.</text>
</comment>
<keyword evidence="2" id="KW-0813">Transport</keyword>
<proteinExistence type="inferred from homology"/>
<dbReference type="Gene3D" id="1.20.58.90">
    <property type="match status" value="1"/>
</dbReference>
<dbReference type="InterPro" id="IPR010989">
    <property type="entry name" value="SNARE"/>
</dbReference>
<dbReference type="SUPFAM" id="SSF47661">
    <property type="entry name" value="t-snare proteins"/>
    <property type="match status" value="1"/>
</dbReference>
<dbReference type="FunFam" id="1.20.58.90:FF:000004">
    <property type="entry name" value="Syntaxin 10"/>
    <property type="match status" value="1"/>
</dbReference>
<gene>
    <name evidence="12" type="ORF">ACMD2_03533</name>
</gene>
<comment type="subcellular location">
    <subcellularLocation>
        <location evidence="8">Golgi apparatus</location>
        <location evidence="8">trans-Golgi network membrane</location>
        <topology evidence="8">Single-pass type IV membrane protein</topology>
    </subcellularLocation>
</comment>
<dbReference type="CDD" id="cd21442">
    <property type="entry name" value="SNARE_NTD_STX6-like"/>
    <property type="match status" value="1"/>
</dbReference>
<dbReference type="GO" id="GO:0016020">
    <property type="term" value="C:membrane"/>
    <property type="evidence" value="ECO:0007669"/>
    <property type="project" value="InterPro"/>
</dbReference>
<dbReference type="STRING" id="4615.A0A199VHM7"/>
<dbReference type="PANTHER" id="PTHR34949">
    <property type="entry name" value="OS05G0443700 PROTEIN"/>
    <property type="match status" value="1"/>
</dbReference>